<organism evidence="2">
    <name type="scientific">marine metagenome</name>
    <dbReference type="NCBI Taxonomy" id="408172"/>
    <lineage>
        <taxon>unclassified sequences</taxon>
        <taxon>metagenomes</taxon>
        <taxon>ecological metagenomes</taxon>
    </lineage>
</organism>
<sequence length="242" mass="24860">AQEVSNAADLVDALDDYESELITLTCTLQSEFAFAGGGHLSAVVSTAAISDNSDLRLRITDSLRDSLAAKNNLVNGCVLSLTGPMWRFRGQAQPSAYSLDDIDVDDCPAPPSPRVTGAAAGSRTEVTISFDMEIDAESIGDPEAAFTFAPELGISEASVQGDQVILATEEQAPGTDYTVTVADSVTSPLGSGVDPEANSASFTSMGSGFSISSVDYPVIAHGASLQITGNQLSSASEVTIGG</sequence>
<dbReference type="InterPro" id="IPR014755">
    <property type="entry name" value="Cu-Rt/internalin_Ig-like"/>
</dbReference>
<evidence type="ECO:0008006" key="3">
    <source>
        <dbReference type="Google" id="ProtNLM"/>
    </source>
</evidence>
<evidence type="ECO:0000313" key="2">
    <source>
        <dbReference type="EMBL" id="SVE27496.1"/>
    </source>
</evidence>
<feature type="non-terminal residue" evidence="2">
    <location>
        <position position="242"/>
    </location>
</feature>
<feature type="non-terminal residue" evidence="2">
    <location>
        <position position="1"/>
    </location>
</feature>
<evidence type="ECO:0000256" key="1">
    <source>
        <dbReference type="ARBA" id="ARBA00022729"/>
    </source>
</evidence>
<reference evidence="2" key="1">
    <citation type="submission" date="2018-05" db="EMBL/GenBank/DDBJ databases">
        <authorList>
            <person name="Lanie J.A."/>
            <person name="Ng W.-L."/>
            <person name="Kazmierczak K.M."/>
            <person name="Andrzejewski T.M."/>
            <person name="Davidsen T.M."/>
            <person name="Wayne K.J."/>
            <person name="Tettelin H."/>
            <person name="Glass J.I."/>
            <person name="Rusch D."/>
            <person name="Podicherti R."/>
            <person name="Tsui H.-C.T."/>
            <person name="Winkler M.E."/>
        </authorList>
    </citation>
    <scope>NUCLEOTIDE SEQUENCE</scope>
</reference>
<dbReference type="EMBL" id="UINC01206048">
    <property type="protein sequence ID" value="SVE27496.1"/>
    <property type="molecule type" value="Genomic_DNA"/>
</dbReference>
<proteinExistence type="predicted"/>
<protein>
    <recommendedName>
        <fullName evidence="3">SbsA Ig-like domain-containing protein</fullName>
    </recommendedName>
</protein>
<accession>A0A383C4X9</accession>
<name>A0A383C4X9_9ZZZZ</name>
<dbReference type="AlphaFoldDB" id="A0A383C4X9"/>
<dbReference type="Gene3D" id="2.60.40.1220">
    <property type="match status" value="1"/>
</dbReference>
<keyword evidence="1" id="KW-0732">Signal</keyword>
<gene>
    <name evidence="2" type="ORF">METZ01_LOCUS480350</name>
</gene>